<feature type="domain" description="Alpha-D-phosphohexomutase alpha/beta/alpha" evidence="15">
    <location>
        <begin position="817"/>
        <end position="925"/>
    </location>
</feature>
<evidence type="ECO:0000256" key="3">
    <source>
        <dbReference type="ARBA" id="ARBA00004699"/>
    </source>
</evidence>
<feature type="domain" description="Alpha-D-phosphohexomutase alpha/beta/alpha" evidence="14">
    <location>
        <begin position="717"/>
        <end position="811"/>
    </location>
</feature>
<dbReference type="RefSeq" id="WP_009576373.1">
    <property type="nucleotide sequence ID" value="NZ_AEIG01000064.1"/>
</dbReference>
<evidence type="ECO:0000259" key="14">
    <source>
        <dbReference type="Pfam" id="PF02879"/>
    </source>
</evidence>
<feature type="compositionally biased region" description="Basic and acidic residues" evidence="10">
    <location>
        <begin position="492"/>
        <end position="502"/>
    </location>
</feature>
<dbReference type="InterPro" id="IPR005843">
    <property type="entry name" value="A-D-PHexomutase_C"/>
</dbReference>
<dbReference type="Pfam" id="PF02880">
    <property type="entry name" value="PGM_PMM_III"/>
    <property type="match status" value="1"/>
</dbReference>
<feature type="domain" description="Alpha-D-phosphohexomutase alpha/beta/alpha" evidence="13">
    <location>
        <begin position="568"/>
        <end position="678"/>
    </location>
</feature>
<keyword evidence="11" id="KW-0812">Transmembrane</keyword>
<dbReference type="InterPro" id="IPR036900">
    <property type="entry name" value="A-D-PHexomutase_C_sf"/>
</dbReference>
<dbReference type="GO" id="GO:0046872">
    <property type="term" value="F:metal ion binding"/>
    <property type="evidence" value="ECO:0007669"/>
    <property type="project" value="UniProtKB-KW"/>
</dbReference>
<dbReference type="CDD" id="cd03089">
    <property type="entry name" value="PMM_PGM"/>
    <property type="match status" value="1"/>
</dbReference>
<evidence type="ECO:0000256" key="1">
    <source>
        <dbReference type="ARBA" id="ARBA00000586"/>
    </source>
</evidence>
<comment type="pathway">
    <text evidence="3">Nucleotide-sugar biosynthesis; GDP-alpha-D-mannose biosynthesis; alpha-D-mannose 1-phosphate from D-fructose 6-phosphate: step 2/2.</text>
</comment>
<feature type="region of interest" description="Disordered" evidence="10">
    <location>
        <begin position="427"/>
        <end position="467"/>
    </location>
</feature>
<evidence type="ECO:0000256" key="4">
    <source>
        <dbReference type="ARBA" id="ARBA00010231"/>
    </source>
</evidence>
<evidence type="ECO:0000256" key="7">
    <source>
        <dbReference type="ARBA" id="ARBA00022723"/>
    </source>
</evidence>
<feature type="compositionally biased region" description="Polar residues" evidence="10">
    <location>
        <begin position="503"/>
        <end position="514"/>
    </location>
</feature>
<dbReference type="AlphaFoldDB" id="F3L3K4"/>
<dbReference type="Pfam" id="PF00408">
    <property type="entry name" value="PGM_PMM_IV"/>
    <property type="match status" value="1"/>
</dbReference>
<dbReference type="GO" id="GO:0005975">
    <property type="term" value="P:carbohydrate metabolic process"/>
    <property type="evidence" value="ECO:0007669"/>
    <property type="project" value="InterPro"/>
</dbReference>
<comment type="cofactor">
    <cofactor evidence="2">
        <name>Mg(2+)</name>
        <dbReference type="ChEBI" id="CHEBI:18420"/>
    </cofactor>
</comment>
<keyword evidence="8" id="KW-0460">Magnesium</keyword>
<evidence type="ECO:0000259" key="13">
    <source>
        <dbReference type="Pfam" id="PF02878"/>
    </source>
</evidence>
<reference evidence="16 17" key="1">
    <citation type="journal article" date="2011" name="J. Bacteriol.">
        <title>Genome sequence of strain IMCC3088, a proteorhodopsin-containing marine bacterium belonging to the OM60/NOR5 clade.</title>
        <authorList>
            <person name="Jang Y."/>
            <person name="Oh H.M."/>
            <person name="Kang I."/>
            <person name="Lee K."/>
            <person name="Yang S.J."/>
            <person name="Cho J.C."/>
        </authorList>
    </citation>
    <scope>NUCLEOTIDE SEQUENCE [LARGE SCALE GENOMIC DNA]</scope>
    <source>
        <strain evidence="16 17">IMCC3088</strain>
    </source>
</reference>
<evidence type="ECO:0000259" key="15">
    <source>
        <dbReference type="Pfam" id="PF02880"/>
    </source>
</evidence>
<dbReference type="InterPro" id="IPR005841">
    <property type="entry name" value="Alpha-D-phosphohexomutase_SF"/>
</dbReference>
<proteinExistence type="inferred from homology"/>
<keyword evidence="6" id="KW-0597">Phosphoprotein</keyword>
<accession>F3L3K4</accession>
<feature type="transmembrane region" description="Helical" evidence="11">
    <location>
        <begin position="16"/>
        <end position="42"/>
    </location>
</feature>
<gene>
    <name evidence="16" type="ORF">IMCC3088_2196</name>
</gene>
<dbReference type="eggNOG" id="COG1109">
    <property type="taxonomic scope" value="Bacteria"/>
</dbReference>
<dbReference type="STRING" id="2518989.IMCC3088_2196"/>
<evidence type="ECO:0000313" key="16">
    <source>
        <dbReference type="EMBL" id="EGG29116.1"/>
    </source>
</evidence>
<dbReference type="PANTHER" id="PTHR43771">
    <property type="entry name" value="PHOSPHOMANNOMUTASE"/>
    <property type="match status" value="1"/>
</dbReference>
<dbReference type="Pfam" id="PF02878">
    <property type="entry name" value="PGM_PMM_I"/>
    <property type="match status" value="1"/>
</dbReference>
<evidence type="ECO:0000256" key="10">
    <source>
        <dbReference type="SAM" id="MobiDB-lite"/>
    </source>
</evidence>
<keyword evidence="11" id="KW-0472">Membrane</keyword>
<evidence type="ECO:0000256" key="11">
    <source>
        <dbReference type="SAM" id="Phobius"/>
    </source>
</evidence>
<keyword evidence="9" id="KW-0413">Isomerase</keyword>
<evidence type="ECO:0000256" key="5">
    <source>
        <dbReference type="ARBA" id="ARBA00012730"/>
    </source>
</evidence>
<evidence type="ECO:0000256" key="6">
    <source>
        <dbReference type="ARBA" id="ARBA00022553"/>
    </source>
</evidence>
<dbReference type="SUPFAM" id="SSF55957">
    <property type="entry name" value="Phosphoglucomutase, C-terminal domain"/>
    <property type="match status" value="1"/>
</dbReference>
<comment type="similarity">
    <text evidence="4">Belongs to the phosphohexose mutase family.</text>
</comment>
<keyword evidence="11" id="KW-1133">Transmembrane helix</keyword>
<dbReference type="EMBL" id="AEIG01000064">
    <property type="protein sequence ID" value="EGG29116.1"/>
    <property type="molecule type" value="Genomic_DNA"/>
</dbReference>
<organism evidence="16 17">
    <name type="scientific">Aequoribacter fuscus</name>
    <dbReference type="NCBI Taxonomy" id="2518989"/>
    <lineage>
        <taxon>Bacteria</taxon>
        <taxon>Pseudomonadati</taxon>
        <taxon>Pseudomonadota</taxon>
        <taxon>Gammaproteobacteria</taxon>
        <taxon>Cellvibrionales</taxon>
        <taxon>Halieaceae</taxon>
        <taxon>Aequoribacter</taxon>
    </lineage>
</organism>
<dbReference type="InterPro" id="IPR005846">
    <property type="entry name" value="A-D-PHexomutase_a/b/a-III"/>
</dbReference>
<evidence type="ECO:0000259" key="12">
    <source>
        <dbReference type="Pfam" id="PF00408"/>
    </source>
</evidence>
<evidence type="ECO:0000256" key="8">
    <source>
        <dbReference type="ARBA" id="ARBA00022842"/>
    </source>
</evidence>
<protein>
    <recommendedName>
        <fullName evidence="5">phosphomannomutase</fullName>
        <ecNumber evidence="5">5.4.2.8</ecNumber>
    </recommendedName>
</protein>
<dbReference type="SUPFAM" id="SSF53738">
    <property type="entry name" value="Phosphoglucomutase, first 3 domains"/>
    <property type="match status" value="3"/>
</dbReference>
<keyword evidence="7" id="KW-0479">Metal-binding</keyword>
<dbReference type="Gene3D" id="3.40.120.10">
    <property type="entry name" value="Alpha-D-Glucose-1,6-Bisphosphate, subunit A, domain 3"/>
    <property type="match status" value="3"/>
</dbReference>
<evidence type="ECO:0000256" key="2">
    <source>
        <dbReference type="ARBA" id="ARBA00001946"/>
    </source>
</evidence>
<feature type="region of interest" description="Disordered" evidence="10">
    <location>
        <begin position="492"/>
        <end position="539"/>
    </location>
</feature>
<name>F3L3K4_9GAMM</name>
<evidence type="ECO:0000313" key="17">
    <source>
        <dbReference type="Proteomes" id="UP000005615"/>
    </source>
</evidence>
<feature type="domain" description="Alpha-D-phosphohexomutase C-terminal" evidence="12">
    <location>
        <begin position="935"/>
        <end position="1004"/>
    </location>
</feature>
<dbReference type="Gene3D" id="3.30.310.50">
    <property type="entry name" value="Alpha-D-phosphohexomutase, C-terminal domain"/>
    <property type="match status" value="1"/>
</dbReference>
<dbReference type="InterPro" id="IPR005845">
    <property type="entry name" value="A-D-PHexomutase_a/b/a-II"/>
</dbReference>
<dbReference type="GO" id="GO:0004615">
    <property type="term" value="F:phosphomannomutase activity"/>
    <property type="evidence" value="ECO:0007669"/>
    <property type="project" value="UniProtKB-EC"/>
</dbReference>
<feature type="region of interest" description="Disordered" evidence="10">
    <location>
        <begin position="383"/>
        <end position="414"/>
    </location>
</feature>
<dbReference type="PANTHER" id="PTHR43771:SF2">
    <property type="entry name" value="PHOSPHOMANNOMUTASE_PHOSPHOGLUCOMUTASE"/>
    <property type="match status" value="1"/>
</dbReference>
<sequence>MIKPAFAAVLAKHPKALLIIIARIYGASLLVTALALVFILAVHVPQQTERTYSQVSEAESAALAERVAQNIRLTQAQLANLLNGSIARDAIEQGTPEALAAAQAQIASAFPEALSVQLIKLDDMGTSAMMAGTEQLRNHIEVDLIRRAQLNTPPPEAYIVDQQSLVSFAVASEWQSSNGNRGVALLTRTESYYRTLLTPTDRANTPNLILGQILRGANGTNLHPILKLGNLGTHEHGVQTRAIAGSDWELRYAPSAKTYAQLIKTPWGLYLSLLLISLCVVIPPWYLLAQSRKNLQRSIDAILLAEATQSSAGDVWPELEPLIARMGDKQGPANELAELDLPNLNSAPTVPSFIKVTPAPDGDSSMSAMMDEVRNRRHRTTLLEVEEVADEEVAASEDTATQETPTQKEPLESDNSLEAEMEAMLGSLETPEGHKSTSAKDKVKETPKLELSDPDEPLELAPKSVETDTVAEGEFDLSAFASDEVLDFVSAKPKEVEPESRETASTSESISTQLEPDEPSALIADTESVSGDTDDTPRKTLTVTSTLQSDRVITSEARKLTLDELPEQIFRAYDIRGVADTELTDEIVTAIGGAIATMAADQGEYTLIIGCDGRLSSPRIKAALTKSLLASGIDIIDIGVVPSPVMYFATHELECRSGLMITGSHNDAEINGIKIVLDRKPLASGAIKSLYTLAKGGVFSSGQGALSREDVIPAYLRKISDDILIPAPLKIVIDASNGVAGRVAPLLFEQLGCDVISMNCDIDGNFPNHSPDTSNEENLAPLAARVVREQADLGVAFDGDGDRIAAVDSEGNIIRTDRLMMVLARDVLSRNPGSDVVYDIKCSHQLGDLISRLGGRPVLWKTGHALMKQKMRETGAILGGEFSGHIFFSERWYGFDDGVYAAARLAEIISADEIPLVDLLADLPNALSTPELLISVPDSEKFELVEALLAQADFKDGKITTIDGLRVDYTHGWALVRASNTSAALTLRFEADSEEQLKTLQSAVGQALLNLNPNLLLPF</sequence>
<dbReference type="EC" id="5.4.2.8" evidence="5"/>
<evidence type="ECO:0000256" key="9">
    <source>
        <dbReference type="ARBA" id="ARBA00023235"/>
    </source>
</evidence>
<keyword evidence="17" id="KW-1185">Reference proteome</keyword>
<dbReference type="InterPro" id="IPR016055">
    <property type="entry name" value="A-D-PHexomutase_a/b/a-I/II/III"/>
</dbReference>
<dbReference type="InterPro" id="IPR005844">
    <property type="entry name" value="A-D-PHexomutase_a/b/a-I"/>
</dbReference>
<comment type="catalytic activity">
    <reaction evidence="1">
        <text>alpha-D-mannose 1-phosphate = D-mannose 6-phosphate</text>
        <dbReference type="Rhea" id="RHEA:11140"/>
        <dbReference type="ChEBI" id="CHEBI:58409"/>
        <dbReference type="ChEBI" id="CHEBI:58735"/>
        <dbReference type="EC" id="5.4.2.8"/>
    </reaction>
</comment>
<dbReference type="OrthoDB" id="9803322at2"/>
<feature type="transmembrane region" description="Helical" evidence="11">
    <location>
        <begin position="267"/>
        <end position="288"/>
    </location>
</feature>
<comment type="caution">
    <text evidence="16">The sequence shown here is derived from an EMBL/GenBank/DDBJ whole genome shotgun (WGS) entry which is preliminary data.</text>
</comment>
<dbReference type="PRINTS" id="PR00509">
    <property type="entry name" value="PGMPMM"/>
</dbReference>
<feature type="compositionally biased region" description="Acidic residues" evidence="10">
    <location>
        <begin position="384"/>
        <end position="395"/>
    </location>
</feature>
<dbReference type="Pfam" id="PF02879">
    <property type="entry name" value="PGM_PMM_II"/>
    <property type="match status" value="1"/>
</dbReference>
<feature type="compositionally biased region" description="Basic and acidic residues" evidence="10">
    <location>
        <begin position="431"/>
        <end position="451"/>
    </location>
</feature>
<dbReference type="Proteomes" id="UP000005615">
    <property type="component" value="Unassembled WGS sequence"/>
</dbReference>